<dbReference type="PANTHER" id="PTHR35007">
    <property type="entry name" value="INTEGRAL MEMBRANE PROTEIN-RELATED"/>
    <property type="match status" value="1"/>
</dbReference>
<keyword evidence="5 6" id="KW-0472">Membrane</keyword>
<evidence type="ECO:0000256" key="6">
    <source>
        <dbReference type="SAM" id="Phobius"/>
    </source>
</evidence>
<protein>
    <submittedName>
        <fullName evidence="8">Flp pilus assembly protein TadB</fullName>
    </submittedName>
</protein>
<dbReference type="InterPro" id="IPR018076">
    <property type="entry name" value="T2SS_GspF_dom"/>
</dbReference>
<evidence type="ECO:0000259" key="7">
    <source>
        <dbReference type="Pfam" id="PF00482"/>
    </source>
</evidence>
<feature type="transmembrane region" description="Helical" evidence="6">
    <location>
        <begin position="209"/>
        <end position="235"/>
    </location>
</feature>
<evidence type="ECO:0000256" key="4">
    <source>
        <dbReference type="ARBA" id="ARBA00022989"/>
    </source>
</evidence>
<dbReference type="Proteomes" id="UP000198983">
    <property type="component" value="Chromosome I"/>
</dbReference>
<keyword evidence="3 6" id="KW-0812">Transmembrane</keyword>
<evidence type="ECO:0000313" key="9">
    <source>
        <dbReference type="Proteomes" id="UP000198983"/>
    </source>
</evidence>
<evidence type="ECO:0000256" key="1">
    <source>
        <dbReference type="ARBA" id="ARBA00004651"/>
    </source>
</evidence>
<dbReference type="PANTHER" id="PTHR35007:SF3">
    <property type="entry name" value="POSSIBLE CONSERVED ALANINE RICH MEMBRANE PROTEIN"/>
    <property type="match status" value="1"/>
</dbReference>
<feature type="transmembrane region" description="Helical" evidence="6">
    <location>
        <begin position="52"/>
        <end position="85"/>
    </location>
</feature>
<sequence length="243" mass="25657">MSFLVAALVGAAVLTWAAPARARRRLDRVRPRPPVSRERAPVRGRERRIRPLAAVLAGCAAAVVVGGVTGLVLGVVAAFAVPWVLGRLEPREVRRRREQLAADLPFVADLLAGCLRAGSSPQRAIEAIAEELEGPTGSALAQVATGFRLGADARTAWSGFLAEERLAPFGRAMVRVWDSGAPLASTLDRLADDARAALRARNDQRARTVGVRAAAPLGLCFLPAFVLVGIVPLVAGAVDAFLR</sequence>
<dbReference type="GO" id="GO:0005886">
    <property type="term" value="C:plasma membrane"/>
    <property type="evidence" value="ECO:0007669"/>
    <property type="project" value="UniProtKB-SubCell"/>
</dbReference>
<reference evidence="8 9" key="1">
    <citation type="submission" date="2016-10" db="EMBL/GenBank/DDBJ databases">
        <authorList>
            <person name="de Groot N.N."/>
        </authorList>
    </citation>
    <scope>NUCLEOTIDE SEQUENCE [LARGE SCALE GENOMIC DNA]</scope>
    <source>
        <strain evidence="8 9">DSM 22024</strain>
    </source>
</reference>
<gene>
    <name evidence="8" type="ORF">SAMN04489717_1851</name>
</gene>
<feature type="domain" description="Type II secretion system protein GspF" evidence="7">
    <location>
        <begin position="108"/>
        <end position="229"/>
    </location>
</feature>
<evidence type="ECO:0000256" key="2">
    <source>
        <dbReference type="ARBA" id="ARBA00022475"/>
    </source>
</evidence>
<keyword evidence="9" id="KW-1185">Reference proteome</keyword>
<dbReference type="Gene3D" id="1.20.81.30">
    <property type="entry name" value="Type II secretion system (T2SS), domain F"/>
    <property type="match status" value="1"/>
</dbReference>
<proteinExistence type="predicted"/>
<evidence type="ECO:0000256" key="3">
    <source>
        <dbReference type="ARBA" id="ARBA00022692"/>
    </source>
</evidence>
<dbReference type="STRING" id="117157.SAMN04489717_1851"/>
<dbReference type="RefSeq" id="WP_241827870.1">
    <property type="nucleotide sequence ID" value="NZ_LT629732.1"/>
</dbReference>
<evidence type="ECO:0000256" key="5">
    <source>
        <dbReference type="ARBA" id="ARBA00023136"/>
    </source>
</evidence>
<name>A0A1H1Q2K1_9ACTN</name>
<dbReference type="Pfam" id="PF00482">
    <property type="entry name" value="T2SSF"/>
    <property type="match status" value="1"/>
</dbReference>
<accession>A0A1H1Q2K1</accession>
<dbReference type="AlphaFoldDB" id="A0A1H1Q2K1"/>
<dbReference type="EMBL" id="LT629732">
    <property type="protein sequence ID" value="SDS17477.1"/>
    <property type="molecule type" value="Genomic_DNA"/>
</dbReference>
<dbReference type="InterPro" id="IPR042094">
    <property type="entry name" value="T2SS_GspF_sf"/>
</dbReference>
<evidence type="ECO:0000313" key="8">
    <source>
        <dbReference type="EMBL" id="SDS17477.1"/>
    </source>
</evidence>
<keyword evidence="4 6" id="KW-1133">Transmembrane helix</keyword>
<comment type="subcellular location">
    <subcellularLocation>
        <location evidence="1">Cell membrane</location>
        <topology evidence="1">Multi-pass membrane protein</topology>
    </subcellularLocation>
</comment>
<organism evidence="8 9">
    <name type="scientific">Actinopolymorpha singaporensis</name>
    <dbReference type="NCBI Taxonomy" id="117157"/>
    <lineage>
        <taxon>Bacteria</taxon>
        <taxon>Bacillati</taxon>
        <taxon>Actinomycetota</taxon>
        <taxon>Actinomycetes</taxon>
        <taxon>Propionibacteriales</taxon>
        <taxon>Actinopolymorphaceae</taxon>
        <taxon>Actinopolymorpha</taxon>
    </lineage>
</organism>
<keyword evidence="2" id="KW-1003">Cell membrane</keyword>